<protein>
    <submittedName>
        <fullName evidence="1">Gem (Nuclear organelle) associated protein 6, isoform CRA_b</fullName>
    </submittedName>
</protein>
<reference evidence="2" key="1">
    <citation type="submission" date="2005-09" db="EMBL/GenBank/DDBJ databases">
        <authorList>
            <person name="Mural R.J."/>
            <person name="Li P.W."/>
            <person name="Adams M.D."/>
            <person name="Amanatides P.G."/>
            <person name="Baden-Tillson H."/>
            <person name="Barnstead M."/>
            <person name="Chin S.H."/>
            <person name="Dew I."/>
            <person name="Evans C.A."/>
            <person name="Ferriera S."/>
            <person name="Flanigan M."/>
            <person name="Fosler C."/>
            <person name="Glodek A."/>
            <person name="Gu Z."/>
            <person name="Holt R.A."/>
            <person name="Jennings D."/>
            <person name="Kraft C.L."/>
            <person name="Lu F."/>
            <person name="Nguyen T."/>
            <person name="Nusskern D.R."/>
            <person name="Pfannkoch C.M."/>
            <person name="Sitter C."/>
            <person name="Sutton G.G."/>
            <person name="Venter J.C."/>
            <person name="Wang Z."/>
            <person name="Woodage T."/>
            <person name="Zheng X.H."/>
            <person name="Zhong F."/>
        </authorList>
    </citation>
    <scope>NUCLEOTIDE SEQUENCE [LARGE SCALE GENOMIC DNA]</scope>
    <source>
        <strain>BN</strain>
        <strain evidence="2">Sprague-Dawley</strain>
    </source>
</reference>
<evidence type="ECO:0000313" key="3">
    <source>
        <dbReference type="RGD" id="1311168"/>
    </source>
</evidence>
<dbReference type="AGR" id="RGD:1311168"/>
<proteinExistence type="predicted"/>
<accession>A6H9R4</accession>
<dbReference type="RGD" id="1311168">
    <property type="gene designation" value="Gemin6"/>
</dbReference>
<evidence type="ECO:0000313" key="1">
    <source>
        <dbReference type="EMBL" id="EDM02769.1"/>
    </source>
</evidence>
<evidence type="ECO:0000313" key="2">
    <source>
        <dbReference type="Proteomes" id="UP000234681"/>
    </source>
</evidence>
<sequence>MLGSGGPTQDCSVACELSRTLVRRLFGFSLHCAQLWVWRPQGRTQSSSSRASLERPQRFMRKLAQTPRRII</sequence>
<dbReference type="AlphaFoldDB" id="A6H9R4"/>
<gene>
    <name evidence="1 3" type="primary">Gemin6</name>
    <name evidence="1" type="ORF">rCG_62210</name>
</gene>
<dbReference type="EMBL" id="CH473947">
    <property type="protein sequence ID" value="EDM02769.1"/>
    <property type="molecule type" value="Genomic_DNA"/>
</dbReference>
<organism evidence="1 2">
    <name type="scientific">Rattus norvegicus</name>
    <name type="common">Rat</name>
    <dbReference type="NCBI Taxonomy" id="10116"/>
    <lineage>
        <taxon>Eukaryota</taxon>
        <taxon>Metazoa</taxon>
        <taxon>Chordata</taxon>
        <taxon>Craniata</taxon>
        <taxon>Vertebrata</taxon>
        <taxon>Euteleostomi</taxon>
        <taxon>Mammalia</taxon>
        <taxon>Eutheria</taxon>
        <taxon>Euarchontoglires</taxon>
        <taxon>Glires</taxon>
        <taxon>Rodentia</taxon>
        <taxon>Myomorpha</taxon>
        <taxon>Muroidea</taxon>
        <taxon>Muridae</taxon>
        <taxon>Murinae</taxon>
        <taxon>Rattus</taxon>
    </lineage>
</organism>
<name>A6H9R4_RAT</name>
<dbReference type="Proteomes" id="UP000234681">
    <property type="component" value="Chromosome 6"/>
</dbReference>